<feature type="compositionally biased region" description="Polar residues" evidence="5">
    <location>
        <begin position="150"/>
        <end position="159"/>
    </location>
</feature>
<evidence type="ECO:0000256" key="4">
    <source>
        <dbReference type="ARBA" id="ARBA00023242"/>
    </source>
</evidence>
<keyword evidence="2" id="KW-0238">DNA-binding</keyword>
<feature type="compositionally biased region" description="Polar residues" evidence="5">
    <location>
        <begin position="296"/>
        <end position="306"/>
    </location>
</feature>
<evidence type="ECO:0000313" key="7">
    <source>
        <dbReference type="Proteomes" id="UP000326950"/>
    </source>
</evidence>
<dbReference type="SUPFAM" id="SSF57701">
    <property type="entry name" value="Zn2/Cys6 DNA-binding domain"/>
    <property type="match status" value="1"/>
</dbReference>
<feature type="region of interest" description="Disordered" evidence="5">
    <location>
        <begin position="150"/>
        <end position="169"/>
    </location>
</feature>
<dbReference type="GO" id="GO:0009893">
    <property type="term" value="P:positive regulation of metabolic process"/>
    <property type="evidence" value="ECO:0007669"/>
    <property type="project" value="UniProtKB-ARBA"/>
</dbReference>
<feature type="compositionally biased region" description="Basic and acidic residues" evidence="5">
    <location>
        <begin position="88"/>
        <end position="103"/>
    </location>
</feature>
<dbReference type="EMBL" id="ML738622">
    <property type="protein sequence ID" value="KAE8162997.1"/>
    <property type="molecule type" value="Genomic_DNA"/>
</dbReference>
<feature type="region of interest" description="Disordered" evidence="5">
    <location>
        <begin position="267"/>
        <end position="346"/>
    </location>
</feature>
<keyword evidence="3" id="KW-0804">Transcription</keyword>
<dbReference type="CDD" id="cd00067">
    <property type="entry name" value="GAL4"/>
    <property type="match status" value="1"/>
</dbReference>
<evidence type="ECO:0000256" key="3">
    <source>
        <dbReference type="ARBA" id="ARBA00023163"/>
    </source>
</evidence>
<keyword evidence="7" id="KW-1185">Reference proteome</keyword>
<sequence length="384" mass="42054">MPPHVGVIVNPSARRVACDQCHAQKLRCTKLNNCTVRIRCQRLSRQCIWSPPSRSGRPAKITAEETLIRRNTAREKRRKRSLSALEMTSKEDGRPDSAREHVHFSSVSTLAHTDHNNRPQPAPPAVGISEVPPPGPPSIADWNMSDIFNFSSPRGSSRENPVFPSLWTPDSRTPGLDSLQDITRELSNVNLSLFDLEQSLHAEPWGRMFASPDAVITKLSTCGDQPDDTLAHGYPLIDTFKKTQRFIDIVKQTSAYFASLPTQPASTLTSSFTDPPSSIGQAPSWHPSHALHTDSDINASSQGSSPFSPPVEVYTPRDMPPPYSASSSSTLRGNRPGRTASRDLPTALPFTTGCARILELYMTVLTQMSHFVHALSVQSMAGGA</sequence>
<dbReference type="InterPro" id="IPR001138">
    <property type="entry name" value="Zn2Cys6_DnaBD"/>
</dbReference>
<keyword evidence="4" id="KW-0539">Nucleus</keyword>
<evidence type="ECO:0000256" key="1">
    <source>
        <dbReference type="ARBA" id="ARBA00023015"/>
    </source>
</evidence>
<dbReference type="OrthoDB" id="4222821at2759"/>
<evidence type="ECO:0000256" key="5">
    <source>
        <dbReference type="SAM" id="MobiDB-lite"/>
    </source>
</evidence>
<gene>
    <name evidence="6" type="ORF">BDV40DRAFT_299874</name>
</gene>
<dbReference type="GO" id="GO:0003677">
    <property type="term" value="F:DNA binding"/>
    <property type="evidence" value="ECO:0007669"/>
    <property type="project" value="UniProtKB-KW"/>
</dbReference>
<dbReference type="InterPro" id="IPR036864">
    <property type="entry name" value="Zn2-C6_fun-type_DNA-bd_sf"/>
</dbReference>
<evidence type="ECO:0000256" key="2">
    <source>
        <dbReference type="ARBA" id="ARBA00023125"/>
    </source>
</evidence>
<dbReference type="AlphaFoldDB" id="A0A5N6UWF6"/>
<feature type="compositionally biased region" description="Polar residues" evidence="5">
    <location>
        <begin position="267"/>
        <end position="281"/>
    </location>
</feature>
<organism evidence="6 7">
    <name type="scientific">Aspergillus tamarii</name>
    <dbReference type="NCBI Taxonomy" id="41984"/>
    <lineage>
        <taxon>Eukaryota</taxon>
        <taxon>Fungi</taxon>
        <taxon>Dikarya</taxon>
        <taxon>Ascomycota</taxon>
        <taxon>Pezizomycotina</taxon>
        <taxon>Eurotiomycetes</taxon>
        <taxon>Eurotiomycetidae</taxon>
        <taxon>Eurotiales</taxon>
        <taxon>Aspergillaceae</taxon>
        <taxon>Aspergillus</taxon>
        <taxon>Aspergillus subgen. Circumdati</taxon>
    </lineage>
</organism>
<reference evidence="6 7" key="1">
    <citation type="submission" date="2019-04" db="EMBL/GenBank/DDBJ databases">
        <title>Friends and foes A comparative genomics study of 23 Aspergillus species from section Flavi.</title>
        <authorList>
            <consortium name="DOE Joint Genome Institute"/>
            <person name="Kjaerbolling I."/>
            <person name="Vesth T."/>
            <person name="Frisvad J.C."/>
            <person name="Nybo J.L."/>
            <person name="Theobald S."/>
            <person name="Kildgaard S."/>
            <person name="Isbrandt T."/>
            <person name="Kuo A."/>
            <person name="Sato A."/>
            <person name="Lyhne E.K."/>
            <person name="Kogle M.E."/>
            <person name="Wiebenga A."/>
            <person name="Kun R.S."/>
            <person name="Lubbers R.J."/>
            <person name="Makela M.R."/>
            <person name="Barry K."/>
            <person name="Chovatia M."/>
            <person name="Clum A."/>
            <person name="Daum C."/>
            <person name="Haridas S."/>
            <person name="He G."/>
            <person name="LaButti K."/>
            <person name="Lipzen A."/>
            <person name="Mondo S."/>
            <person name="Riley R."/>
            <person name="Salamov A."/>
            <person name="Simmons B.A."/>
            <person name="Magnuson J.K."/>
            <person name="Henrissat B."/>
            <person name="Mortensen U.H."/>
            <person name="Larsen T.O."/>
            <person name="Devries R.P."/>
            <person name="Grigoriev I.V."/>
            <person name="Machida M."/>
            <person name="Baker S.E."/>
            <person name="Andersen M.R."/>
        </authorList>
    </citation>
    <scope>NUCLEOTIDE SEQUENCE [LARGE SCALE GENOMIC DNA]</scope>
    <source>
        <strain evidence="6 7">CBS 117626</strain>
    </source>
</reference>
<dbReference type="GO" id="GO:0000981">
    <property type="term" value="F:DNA-binding transcription factor activity, RNA polymerase II-specific"/>
    <property type="evidence" value="ECO:0007669"/>
    <property type="project" value="InterPro"/>
</dbReference>
<accession>A0A5N6UWF6</accession>
<evidence type="ECO:0000313" key="6">
    <source>
        <dbReference type="EMBL" id="KAE8162997.1"/>
    </source>
</evidence>
<name>A0A5N6UWF6_ASPTM</name>
<proteinExistence type="predicted"/>
<evidence type="ECO:0008006" key="8">
    <source>
        <dbReference type="Google" id="ProtNLM"/>
    </source>
</evidence>
<dbReference type="GO" id="GO:0008270">
    <property type="term" value="F:zinc ion binding"/>
    <property type="evidence" value="ECO:0007669"/>
    <property type="project" value="InterPro"/>
</dbReference>
<protein>
    <recommendedName>
        <fullName evidence="8">Zn(2)-C6 fungal-type domain-containing protein</fullName>
    </recommendedName>
</protein>
<dbReference type="Proteomes" id="UP000326950">
    <property type="component" value="Unassembled WGS sequence"/>
</dbReference>
<feature type="region of interest" description="Disordered" evidence="5">
    <location>
        <begin position="72"/>
        <end position="144"/>
    </location>
</feature>
<keyword evidence="1" id="KW-0805">Transcription regulation</keyword>